<dbReference type="GO" id="GO:0005634">
    <property type="term" value="C:nucleus"/>
    <property type="evidence" value="ECO:0007669"/>
    <property type="project" value="InterPro"/>
</dbReference>
<feature type="region of interest" description="Disordered" evidence="3">
    <location>
        <begin position="40"/>
        <end position="61"/>
    </location>
</feature>
<accession>A0A6A5UMJ6</accession>
<dbReference type="OrthoDB" id="47785at2759"/>
<name>A0A6A5UMJ6_9PLEO</name>
<organism evidence="4 5">
    <name type="scientific">Bimuria novae-zelandiae CBS 107.79</name>
    <dbReference type="NCBI Taxonomy" id="1447943"/>
    <lineage>
        <taxon>Eukaryota</taxon>
        <taxon>Fungi</taxon>
        <taxon>Dikarya</taxon>
        <taxon>Ascomycota</taxon>
        <taxon>Pezizomycotina</taxon>
        <taxon>Dothideomycetes</taxon>
        <taxon>Pleosporomycetidae</taxon>
        <taxon>Pleosporales</taxon>
        <taxon>Massarineae</taxon>
        <taxon>Didymosphaeriaceae</taxon>
        <taxon>Bimuria</taxon>
    </lineage>
</organism>
<feature type="compositionally biased region" description="Polar residues" evidence="3">
    <location>
        <begin position="44"/>
        <end position="61"/>
    </location>
</feature>
<dbReference type="Proteomes" id="UP000800036">
    <property type="component" value="Unassembled WGS sequence"/>
</dbReference>
<dbReference type="AlphaFoldDB" id="A0A6A5UMJ6"/>
<feature type="region of interest" description="Disordered" evidence="3">
    <location>
        <begin position="78"/>
        <end position="110"/>
    </location>
</feature>
<reference evidence="4" key="1">
    <citation type="journal article" date="2020" name="Stud. Mycol.">
        <title>101 Dothideomycetes genomes: a test case for predicting lifestyles and emergence of pathogens.</title>
        <authorList>
            <person name="Haridas S."/>
            <person name="Albert R."/>
            <person name="Binder M."/>
            <person name="Bloem J."/>
            <person name="Labutti K."/>
            <person name="Salamov A."/>
            <person name="Andreopoulos B."/>
            <person name="Baker S."/>
            <person name="Barry K."/>
            <person name="Bills G."/>
            <person name="Bluhm B."/>
            <person name="Cannon C."/>
            <person name="Castanera R."/>
            <person name="Culley D."/>
            <person name="Daum C."/>
            <person name="Ezra D."/>
            <person name="Gonzalez J."/>
            <person name="Henrissat B."/>
            <person name="Kuo A."/>
            <person name="Liang C."/>
            <person name="Lipzen A."/>
            <person name="Lutzoni F."/>
            <person name="Magnuson J."/>
            <person name="Mondo S."/>
            <person name="Nolan M."/>
            <person name="Ohm R."/>
            <person name="Pangilinan J."/>
            <person name="Park H.-J."/>
            <person name="Ramirez L."/>
            <person name="Alfaro M."/>
            <person name="Sun H."/>
            <person name="Tritt A."/>
            <person name="Yoshinaga Y."/>
            <person name="Zwiers L.-H."/>
            <person name="Turgeon B."/>
            <person name="Goodwin S."/>
            <person name="Spatafora J."/>
            <person name="Crous P."/>
            <person name="Grigoriev I."/>
        </authorList>
    </citation>
    <scope>NUCLEOTIDE SEQUENCE</scope>
    <source>
        <strain evidence="4">CBS 107.79</strain>
    </source>
</reference>
<dbReference type="InterPro" id="IPR010347">
    <property type="entry name" value="Tdp1"/>
</dbReference>
<sequence length="550" mass="61487">MRLAIALSLEGVPKAADDNNGSGLLCTSFPQYATAPPIEERHTQQQVENSNATTSKPWSKGTTFALDRKAMEQERLARLGKRKRSASPERPSKQIATQLSSTTSTATGMQFPTGTIKRTWAYKHPRTDDITLEEILQVSTLNIAVLSSFQWEDRFIFHKADPKKVKHYWILGADGEEVRARILQELNECNIPNLKPHFPPMRRGFMHSKLMLLFHETHLRIVIPTANLMKVEWGETGQDPKTPGTWQPAVLENTVFLIDLPRLPGGEIAEALNTAFGGELVSFLKAQQVDSKVIEGLHKFDFSKTSRLGFVHSIPGTHSTEPQRSHTGLPGLARTIRHLNLANVERIELDYASSSLGALKEDFLRRIYLAASGLQNLSAKTPEDFHEHVRVYFPTRDTVLNSTGGVDCGGIITLNAKSYNMPSFARQCLRDHKSTRPGVLSHSKILLARGYKKDGKPFAWAYVGSANATESAWGAQNLLKFGKESSLKVNNWECGVVVPVPKQKLQGFADREIPSMDVFDGTVEVPFQFPGEKYEGKEPWFFFEHLPKDT</sequence>
<feature type="binding site" evidence="2">
    <location>
        <position position="444"/>
    </location>
    <ligand>
        <name>substrate</name>
    </ligand>
</feature>
<dbReference type="EMBL" id="ML976753">
    <property type="protein sequence ID" value="KAF1965938.1"/>
    <property type="molecule type" value="Genomic_DNA"/>
</dbReference>
<evidence type="ECO:0000256" key="1">
    <source>
        <dbReference type="PIRSR" id="PIRSR610347-1"/>
    </source>
</evidence>
<dbReference type="Gene3D" id="3.30.870.10">
    <property type="entry name" value="Endonuclease Chain A"/>
    <property type="match status" value="2"/>
</dbReference>
<protein>
    <submittedName>
        <fullName evidence="4">Phospholipase D/nuclease</fullName>
    </submittedName>
</protein>
<dbReference type="GO" id="GO:0006281">
    <property type="term" value="P:DNA repair"/>
    <property type="evidence" value="ECO:0007669"/>
    <property type="project" value="InterPro"/>
</dbReference>
<dbReference type="SUPFAM" id="SSF56024">
    <property type="entry name" value="Phospholipase D/nuclease"/>
    <property type="match status" value="2"/>
</dbReference>
<feature type="binding site" evidence="2">
    <location>
        <position position="209"/>
    </location>
    <ligand>
        <name>substrate</name>
    </ligand>
</feature>
<feature type="active site" description="Proton donor/acceptor" evidence="1">
    <location>
        <position position="442"/>
    </location>
</feature>
<dbReference type="GO" id="GO:0003697">
    <property type="term" value="F:single-stranded DNA binding"/>
    <property type="evidence" value="ECO:0007669"/>
    <property type="project" value="TreeGrafter"/>
</dbReference>
<dbReference type="PANTHER" id="PTHR12415:SF4">
    <property type="entry name" value="TYROSYL-DNA PHOSPHODIESTERASE DOMAIN-CONTAINING PROTEIN"/>
    <property type="match status" value="1"/>
</dbReference>
<gene>
    <name evidence="4" type="ORF">BU23DRAFT_593400</name>
</gene>
<keyword evidence="5" id="KW-1185">Reference proteome</keyword>
<dbReference type="CDD" id="cd09122">
    <property type="entry name" value="PLDc_Tdp1_1"/>
    <property type="match status" value="1"/>
</dbReference>
<proteinExistence type="predicted"/>
<dbReference type="GO" id="GO:0003690">
    <property type="term" value="F:double-stranded DNA binding"/>
    <property type="evidence" value="ECO:0007669"/>
    <property type="project" value="TreeGrafter"/>
</dbReference>
<feature type="active site" description="Nucleophile" evidence="1">
    <location>
        <position position="207"/>
    </location>
</feature>
<dbReference type="PANTHER" id="PTHR12415">
    <property type="entry name" value="TYROSYL-DNA PHOSPHODIESTERASE 1"/>
    <property type="match status" value="1"/>
</dbReference>
<dbReference type="Pfam" id="PF06087">
    <property type="entry name" value="Tyr-DNA_phospho"/>
    <property type="match status" value="1"/>
</dbReference>
<evidence type="ECO:0000313" key="5">
    <source>
        <dbReference type="Proteomes" id="UP000800036"/>
    </source>
</evidence>
<evidence type="ECO:0000256" key="2">
    <source>
        <dbReference type="PIRSR" id="PIRSR610347-2"/>
    </source>
</evidence>
<evidence type="ECO:0000256" key="3">
    <source>
        <dbReference type="SAM" id="MobiDB-lite"/>
    </source>
</evidence>
<evidence type="ECO:0000313" key="4">
    <source>
        <dbReference type="EMBL" id="KAF1965938.1"/>
    </source>
</evidence>
<dbReference type="GO" id="GO:0017005">
    <property type="term" value="F:3'-tyrosyl-DNA phosphodiesterase activity"/>
    <property type="evidence" value="ECO:0007669"/>
    <property type="project" value="TreeGrafter"/>
</dbReference>